<organism evidence="2 3">
    <name type="scientific">Marmoricola endophyticus</name>
    <dbReference type="NCBI Taxonomy" id="2040280"/>
    <lineage>
        <taxon>Bacteria</taxon>
        <taxon>Bacillati</taxon>
        <taxon>Actinomycetota</taxon>
        <taxon>Actinomycetes</taxon>
        <taxon>Propionibacteriales</taxon>
        <taxon>Nocardioidaceae</taxon>
        <taxon>Marmoricola</taxon>
    </lineage>
</organism>
<dbReference type="PANTHER" id="PTHR34202">
    <property type="entry name" value="UPF0548 PROTEIN"/>
    <property type="match status" value="1"/>
</dbReference>
<keyword evidence="3" id="KW-1185">Reference proteome</keyword>
<reference evidence="2" key="2">
    <citation type="submission" date="2020-09" db="EMBL/GenBank/DDBJ databases">
        <authorList>
            <person name="Sun Q."/>
            <person name="Zhou Y."/>
        </authorList>
    </citation>
    <scope>NUCLEOTIDE SEQUENCE</scope>
    <source>
        <strain evidence="2">CGMCC 1.16067</strain>
    </source>
</reference>
<dbReference type="RefSeq" id="WP_188779688.1">
    <property type="nucleotide sequence ID" value="NZ_BMKQ01000001.1"/>
</dbReference>
<dbReference type="Pfam" id="PF09348">
    <property type="entry name" value="DUF1990"/>
    <property type="match status" value="1"/>
</dbReference>
<comment type="caution">
    <text evidence="2">The sequence shown here is derived from an EMBL/GenBank/DDBJ whole genome shotgun (WGS) entry which is preliminary data.</text>
</comment>
<name>A0A917F5U5_9ACTN</name>
<dbReference type="InterPro" id="IPR014457">
    <property type="entry name" value="UCP010260"/>
</dbReference>
<evidence type="ECO:0000313" key="2">
    <source>
        <dbReference type="EMBL" id="GGF46469.1"/>
    </source>
</evidence>
<dbReference type="PANTHER" id="PTHR34202:SF1">
    <property type="entry name" value="UPF0548 PROTEIN"/>
    <property type="match status" value="1"/>
</dbReference>
<dbReference type="InterPro" id="IPR018960">
    <property type="entry name" value="DUF1990"/>
</dbReference>
<dbReference type="Proteomes" id="UP000649179">
    <property type="component" value="Unassembled WGS sequence"/>
</dbReference>
<proteinExistence type="predicted"/>
<accession>A0A917F5U5</accession>
<dbReference type="AlphaFoldDB" id="A0A917F5U5"/>
<reference evidence="2" key="1">
    <citation type="journal article" date="2014" name="Int. J. Syst. Evol. Microbiol.">
        <title>Complete genome sequence of Corynebacterium casei LMG S-19264T (=DSM 44701T), isolated from a smear-ripened cheese.</title>
        <authorList>
            <consortium name="US DOE Joint Genome Institute (JGI-PGF)"/>
            <person name="Walter F."/>
            <person name="Albersmeier A."/>
            <person name="Kalinowski J."/>
            <person name="Ruckert C."/>
        </authorList>
    </citation>
    <scope>NUCLEOTIDE SEQUENCE</scope>
    <source>
        <strain evidence="2">CGMCC 1.16067</strain>
    </source>
</reference>
<dbReference type="PIRSF" id="PIRSF010260">
    <property type="entry name" value="UCP010260"/>
    <property type="match status" value="1"/>
</dbReference>
<feature type="domain" description="DUF1990" evidence="1">
    <location>
        <begin position="12"/>
        <end position="167"/>
    </location>
</feature>
<sequence>MHLDDLTEAPLTYAEVGATYDELPDGYHHLTASGYVGSGRARFADAARVLLGWEMHRRAGLTVRTREPSVTEDAVAILGIGVGPLRVSAPVRVVRVVDESDCQGFAYGTLPGHPECGEERFEVRIGPDERVTARIAAFSRPGTRLAGAVGPLGRGAQSVVTRRYLAALAR</sequence>
<protein>
    <recommendedName>
        <fullName evidence="1">DUF1990 domain-containing protein</fullName>
    </recommendedName>
</protein>
<dbReference type="EMBL" id="BMKQ01000001">
    <property type="protein sequence ID" value="GGF46469.1"/>
    <property type="molecule type" value="Genomic_DNA"/>
</dbReference>
<gene>
    <name evidence="2" type="ORF">GCM10011519_20550</name>
</gene>
<evidence type="ECO:0000313" key="3">
    <source>
        <dbReference type="Proteomes" id="UP000649179"/>
    </source>
</evidence>
<evidence type="ECO:0000259" key="1">
    <source>
        <dbReference type="Pfam" id="PF09348"/>
    </source>
</evidence>